<feature type="transmembrane region" description="Helical" evidence="2">
    <location>
        <begin position="151"/>
        <end position="175"/>
    </location>
</feature>
<feature type="region of interest" description="Disordered" evidence="1">
    <location>
        <begin position="1"/>
        <end position="45"/>
    </location>
</feature>
<feature type="region of interest" description="Disordered" evidence="1">
    <location>
        <begin position="75"/>
        <end position="127"/>
    </location>
</feature>
<feature type="compositionally biased region" description="Basic and acidic residues" evidence="1">
    <location>
        <begin position="116"/>
        <end position="127"/>
    </location>
</feature>
<evidence type="ECO:0000313" key="3">
    <source>
        <dbReference type="EMBL" id="KAJ2903040.1"/>
    </source>
</evidence>
<evidence type="ECO:0000256" key="2">
    <source>
        <dbReference type="SAM" id="Phobius"/>
    </source>
</evidence>
<dbReference type="EMBL" id="JAKWBI020000093">
    <property type="protein sequence ID" value="KAJ2903040.1"/>
    <property type="molecule type" value="Genomic_DNA"/>
</dbReference>
<reference evidence="3" key="1">
    <citation type="submission" date="2022-07" db="EMBL/GenBank/DDBJ databases">
        <title>Draft genome sequence of Zalerion maritima ATCC 34329, a (micro)plastics degrading marine fungus.</title>
        <authorList>
            <person name="Paco A."/>
            <person name="Goncalves M.F.M."/>
            <person name="Rocha-Santos T.A.P."/>
            <person name="Alves A."/>
        </authorList>
    </citation>
    <scope>NUCLEOTIDE SEQUENCE</scope>
    <source>
        <strain evidence="3">ATCC 34329</strain>
    </source>
</reference>
<dbReference type="Proteomes" id="UP001201980">
    <property type="component" value="Unassembled WGS sequence"/>
</dbReference>
<feature type="compositionally biased region" description="Basic and acidic residues" evidence="1">
    <location>
        <begin position="8"/>
        <end position="18"/>
    </location>
</feature>
<keyword evidence="2" id="KW-1133">Transmembrane helix</keyword>
<gene>
    <name evidence="3" type="ORF">MKZ38_010546</name>
</gene>
<organism evidence="3 4">
    <name type="scientific">Zalerion maritima</name>
    <dbReference type="NCBI Taxonomy" id="339359"/>
    <lineage>
        <taxon>Eukaryota</taxon>
        <taxon>Fungi</taxon>
        <taxon>Dikarya</taxon>
        <taxon>Ascomycota</taxon>
        <taxon>Pezizomycotina</taxon>
        <taxon>Sordariomycetes</taxon>
        <taxon>Lulworthiomycetidae</taxon>
        <taxon>Lulworthiales</taxon>
        <taxon>Lulworthiaceae</taxon>
        <taxon>Zalerion</taxon>
    </lineage>
</organism>
<evidence type="ECO:0000313" key="4">
    <source>
        <dbReference type="Proteomes" id="UP001201980"/>
    </source>
</evidence>
<accession>A0AAD5WSF7</accession>
<protein>
    <submittedName>
        <fullName evidence="3">Uncharacterized protein</fullName>
    </submittedName>
</protein>
<keyword evidence="4" id="KW-1185">Reference proteome</keyword>
<proteinExistence type="predicted"/>
<feature type="compositionally biased region" description="Gly residues" evidence="1">
    <location>
        <begin position="100"/>
        <end position="111"/>
    </location>
</feature>
<sequence length="176" mass="18998">MPGSNNHGDADSNSKNDSDNETAAVAELTAGTAYTRNSGDEDDGEDDFARYTMAYFCLDGGTAESEPRRIISYKKWGKNRKAGLPPPSNNRASGDDGNRDGAGGSSGGGSSSSGLRSKDDFRDTGRDHDKAMYDGDKYWRGADHGVPGDPYLVFVGWFFSGTLRCNILVFVFFFAF</sequence>
<evidence type="ECO:0000256" key="1">
    <source>
        <dbReference type="SAM" id="MobiDB-lite"/>
    </source>
</evidence>
<name>A0AAD5WSF7_9PEZI</name>
<keyword evidence="2" id="KW-0812">Transmembrane</keyword>
<dbReference type="AlphaFoldDB" id="A0AAD5WSF7"/>
<comment type="caution">
    <text evidence="3">The sequence shown here is derived from an EMBL/GenBank/DDBJ whole genome shotgun (WGS) entry which is preliminary data.</text>
</comment>
<keyword evidence="2" id="KW-0472">Membrane</keyword>